<evidence type="ECO:0000313" key="2">
    <source>
        <dbReference type="EMBL" id="MZG28421.1"/>
    </source>
</evidence>
<dbReference type="PANTHER" id="PTHR34704">
    <property type="entry name" value="ATPASE"/>
    <property type="match status" value="1"/>
</dbReference>
<feature type="domain" description="DUF234" evidence="1">
    <location>
        <begin position="54"/>
        <end position="119"/>
    </location>
</feature>
<dbReference type="EMBL" id="VJNE01000013">
    <property type="protein sequence ID" value="MZG28421.1"/>
    <property type="molecule type" value="Genomic_DNA"/>
</dbReference>
<name>A0A6L8Q6X8_9ACTN</name>
<protein>
    <submittedName>
        <fullName evidence="2">DUF234 domain-containing protein</fullName>
    </submittedName>
</protein>
<evidence type="ECO:0000313" key="3">
    <source>
        <dbReference type="Proteomes" id="UP000472380"/>
    </source>
</evidence>
<reference evidence="2 3" key="1">
    <citation type="submission" date="2019-07" db="EMBL/GenBank/DDBJ databases">
        <title>Draft genome sequence of Adlercreutzia equolifaciens IPLA 37004, a human intestinal strain that does not produces equol from daidzein.</title>
        <authorList>
            <person name="Vazquez L."/>
            <person name="Florez A.B."/>
            <person name="Mayo B."/>
        </authorList>
    </citation>
    <scope>NUCLEOTIDE SEQUENCE [LARGE SCALE GENOMIC DNA]</scope>
    <source>
        <strain evidence="2 3">IPLA 37004</strain>
    </source>
</reference>
<dbReference type="SUPFAM" id="SSF52980">
    <property type="entry name" value="Restriction endonuclease-like"/>
    <property type="match status" value="1"/>
</dbReference>
<evidence type="ECO:0000259" key="1">
    <source>
        <dbReference type="Pfam" id="PF03008"/>
    </source>
</evidence>
<dbReference type="AlphaFoldDB" id="A0A6L8Q6X8"/>
<accession>A0A6L8Q6X8</accession>
<proteinExistence type="predicted"/>
<comment type="caution">
    <text evidence="2">The sequence shown here is derived from an EMBL/GenBank/DDBJ whole genome shotgun (WGS) entry which is preliminary data.</text>
</comment>
<dbReference type="Proteomes" id="UP000472380">
    <property type="component" value="Unassembled WGS sequence"/>
</dbReference>
<organism evidence="2 3">
    <name type="scientific">Adlercreutzia equolifaciens</name>
    <dbReference type="NCBI Taxonomy" id="446660"/>
    <lineage>
        <taxon>Bacteria</taxon>
        <taxon>Bacillati</taxon>
        <taxon>Actinomycetota</taxon>
        <taxon>Coriobacteriia</taxon>
        <taxon>Eggerthellales</taxon>
        <taxon>Eggerthellaceae</taxon>
        <taxon>Adlercreutzia</taxon>
    </lineage>
</organism>
<dbReference type="Pfam" id="PF03008">
    <property type="entry name" value="DUF234"/>
    <property type="match status" value="1"/>
</dbReference>
<dbReference type="InterPro" id="IPR011335">
    <property type="entry name" value="Restrct_endonuc-II-like"/>
</dbReference>
<dbReference type="InterPro" id="IPR004256">
    <property type="entry name" value="DUF234"/>
</dbReference>
<dbReference type="PANTHER" id="PTHR34704:SF1">
    <property type="entry name" value="ATPASE"/>
    <property type="match status" value="1"/>
</dbReference>
<gene>
    <name evidence="2" type="ORF">FM068_07440</name>
</gene>
<sequence length="174" mass="19454">MLNNIMFCCIMFQLFGGCNCGQFSPVLVPVRPAGPELSGVGSWGVSARPPEEELIDRHVAYVYEDVCRAQLWDLSAQGIVPVFLEKVGRWWDAKDGEIDIVGLSEADNAIVFGECKFKRTPVGVDVLTNLEEKSRRVKWGDPDRQEYFVLFSISGFSDALHRVADQRSNVILAE</sequence>